<feature type="transmembrane region" description="Helical" evidence="2">
    <location>
        <begin position="606"/>
        <end position="629"/>
    </location>
</feature>
<dbReference type="Gene3D" id="1.10.510.10">
    <property type="entry name" value="Transferase(Phosphotransferase) domain 1"/>
    <property type="match status" value="1"/>
</dbReference>
<dbReference type="Pfam" id="PF03109">
    <property type="entry name" value="ABC1"/>
    <property type="match status" value="1"/>
</dbReference>
<comment type="caution">
    <text evidence="4">The sequence shown here is derived from an EMBL/GenBank/DDBJ whole genome shotgun (WGS) entry which is preliminary data.</text>
</comment>
<keyword evidence="2" id="KW-0472">Membrane</keyword>
<sequence length="668" mass="76310">MLVYLRIFIEISLILLFIFYVSGRLIGSKVHVVKRLLSVILGVSLTSLVYWYSYLRFTDYFEQGFLSAVTDASTLIWIGSMLMISMLFFLFFELFEANGFGGSGATLTSRVFFLKRLLHLWRRQKRLSKVLEIAVKNGISSTFHYARHRENERQLAIALRRTLEQSGGIFIKFGQALSTRSDLFHPIFIEELGKLQQNVVPLTAKQVKEVLHKALPETFDEVFESFSMEPLAAGSIGQVHRAVLRKNRDEVVVKLLRPDVSTIMRDDLDILVEFAEWVALKSTWASNIGFRELAIGFANALREEIDFEIEIRNTIQIGNILAKSPYTVKVPHVYREYSNYNLIVLEYFKGKSIPKGKEVFEQFQIPQRDFSRTVLFSYLEQMLFAGIFHADPHPGNIFIDSRDGLPVLLDFGAVGRLAKVQQEALNLFVIGVQQNDAEIIYDAVTDLVEDSKDIDRQKFEQAIGQILLRVSYVDRISTDELIHSIFDVVRDFGLSFYPSVGIALRALITLDGTLHTIDPGFDMFTEAKTFAKETKTAILKKPFREPREVKERIEEELALIIPELKKFPKRVDHLLRKVEGGRIILHHDIFSDKSNAHFVALMFSRFILLMTGITFGIVSSALLAIAQFIDTVYAVYLNTAAYTGLFLCVILLVRLSIQAVRDMKNDRL</sequence>
<feature type="domain" description="Protein kinase" evidence="3">
    <location>
        <begin position="225"/>
        <end position="564"/>
    </location>
</feature>
<keyword evidence="4" id="KW-0830">Ubiquinone</keyword>
<dbReference type="InterPro" id="IPR004147">
    <property type="entry name" value="ABC1_dom"/>
</dbReference>
<name>A0A7W8CV96_9BACL</name>
<dbReference type="InterPro" id="IPR011009">
    <property type="entry name" value="Kinase-like_dom_sf"/>
</dbReference>
<keyword evidence="2" id="KW-1133">Transmembrane helix</keyword>
<reference evidence="4 5" key="1">
    <citation type="submission" date="2020-08" db="EMBL/GenBank/DDBJ databases">
        <title>Genomic Encyclopedia of Type Strains, Phase IV (KMG-IV): sequencing the most valuable type-strain genomes for metagenomic binning, comparative biology and taxonomic classification.</title>
        <authorList>
            <person name="Goeker M."/>
        </authorList>
    </citation>
    <scope>NUCLEOTIDE SEQUENCE [LARGE SCALE GENOMIC DNA]</scope>
    <source>
        <strain evidence="4 5">DSM 15895</strain>
    </source>
</reference>
<dbReference type="CDD" id="cd05121">
    <property type="entry name" value="ABC1_ADCK3-like"/>
    <property type="match status" value="1"/>
</dbReference>
<proteinExistence type="inferred from homology"/>
<gene>
    <name evidence="4" type="ORF">HNQ44_002623</name>
</gene>
<dbReference type="SUPFAM" id="SSF56112">
    <property type="entry name" value="Protein kinase-like (PK-like)"/>
    <property type="match status" value="1"/>
</dbReference>
<evidence type="ECO:0000256" key="1">
    <source>
        <dbReference type="ARBA" id="ARBA00009670"/>
    </source>
</evidence>
<feature type="transmembrane region" description="Helical" evidence="2">
    <location>
        <begin position="6"/>
        <end position="23"/>
    </location>
</feature>
<dbReference type="RefSeq" id="WP_241666158.1">
    <property type="nucleotide sequence ID" value="NZ_JACHHE010000007.1"/>
</dbReference>
<evidence type="ECO:0000259" key="3">
    <source>
        <dbReference type="PROSITE" id="PS50011"/>
    </source>
</evidence>
<dbReference type="InterPro" id="IPR050154">
    <property type="entry name" value="UbiB_kinase"/>
</dbReference>
<dbReference type="GO" id="GO:0004672">
    <property type="term" value="F:protein kinase activity"/>
    <property type="evidence" value="ECO:0007669"/>
    <property type="project" value="InterPro"/>
</dbReference>
<evidence type="ECO:0000313" key="4">
    <source>
        <dbReference type="EMBL" id="MBB5181158.1"/>
    </source>
</evidence>
<dbReference type="AlphaFoldDB" id="A0A7W8CV96"/>
<evidence type="ECO:0000313" key="5">
    <source>
        <dbReference type="Proteomes" id="UP000525923"/>
    </source>
</evidence>
<protein>
    <submittedName>
        <fullName evidence="4">Ubiquinone biosynthesis protein</fullName>
    </submittedName>
</protein>
<dbReference type="InterPro" id="IPR000719">
    <property type="entry name" value="Prot_kinase_dom"/>
</dbReference>
<dbReference type="PANTHER" id="PTHR10566">
    <property type="entry name" value="CHAPERONE-ACTIVITY OF BC1 COMPLEX CABC1 -RELATED"/>
    <property type="match status" value="1"/>
</dbReference>
<comment type="similarity">
    <text evidence="1">Belongs to the protein kinase superfamily. ADCK protein kinase family.</text>
</comment>
<dbReference type="PROSITE" id="PS50011">
    <property type="entry name" value="PROTEIN_KINASE_DOM"/>
    <property type="match status" value="1"/>
</dbReference>
<dbReference type="PANTHER" id="PTHR10566:SF113">
    <property type="entry name" value="PROTEIN ACTIVITY OF BC1 COMPLEX KINASE 7, CHLOROPLASTIC"/>
    <property type="match status" value="1"/>
</dbReference>
<feature type="transmembrane region" description="Helical" evidence="2">
    <location>
        <begin position="74"/>
        <end position="95"/>
    </location>
</feature>
<dbReference type="SMART" id="SM00220">
    <property type="entry name" value="S_TKc"/>
    <property type="match status" value="1"/>
</dbReference>
<keyword evidence="2" id="KW-0812">Transmembrane</keyword>
<dbReference type="GO" id="GO:0005524">
    <property type="term" value="F:ATP binding"/>
    <property type="evidence" value="ECO:0007669"/>
    <property type="project" value="InterPro"/>
</dbReference>
<feature type="transmembrane region" description="Helical" evidence="2">
    <location>
        <begin position="35"/>
        <end position="54"/>
    </location>
</feature>
<feature type="transmembrane region" description="Helical" evidence="2">
    <location>
        <begin position="635"/>
        <end position="657"/>
    </location>
</feature>
<accession>A0A7W8CV96</accession>
<keyword evidence="5" id="KW-1185">Reference proteome</keyword>
<dbReference type="Proteomes" id="UP000525923">
    <property type="component" value="Unassembled WGS sequence"/>
</dbReference>
<dbReference type="EMBL" id="JACHHE010000007">
    <property type="protein sequence ID" value="MBB5181158.1"/>
    <property type="molecule type" value="Genomic_DNA"/>
</dbReference>
<evidence type="ECO:0000256" key="2">
    <source>
        <dbReference type="SAM" id="Phobius"/>
    </source>
</evidence>
<organism evidence="4 5">
    <name type="scientific">Planococcus koreensis</name>
    <dbReference type="NCBI Taxonomy" id="112331"/>
    <lineage>
        <taxon>Bacteria</taxon>
        <taxon>Bacillati</taxon>
        <taxon>Bacillota</taxon>
        <taxon>Bacilli</taxon>
        <taxon>Bacillales</taxon>
        <taxon>Caryophanaceae</taxon>
        <taxon>Planococcus</taxon>
    </lineage>
</organism>